<evidence type="ECO:0000256" key="1">
    <source>
        <dbReference type="ARBA" id="ARBA00023015"/>
    </source>
</evidence>
<dbReference type="InterPro" id="IPR002818">
    <property type="entry name" value="DJ-1/PfpI"/>
</dbReference>
<comment type="caution">
    <text evidence="5">The sequence shown here is derived from an EMBL/GenBank/DDBJ whole genome shotgun (WGS) entry which is preliminary data.</text>
</comment>
<name>A0A3N2CPD4_9ACTN</name>
<accession>A0A3N2CPD4</accession>
<dbReference type="Pfam" id="PF12833">
    <property type="entry name" value="HTH_18"/>
    <property type="match status" value="1"/>
</dbReference>
<evidence type="ECO:0000313" key="6">
    <source>
        <dbReference type="Proteomes" id="UP000281738"/>
    </source>
</evidence>
<dbReference type="PROSITE" id="PS00041">
    <property type="entry name" value="HTH_ARAC_FAMILY_1"/>
    <property type="match status" value="1"/>
</dbReference>
<dbReference type="PANTHER" id="PTHR43130:SF3">
    <property type="entry name" value="HTH-TYPE TRANSCRIPTIONAL REGULATOR RV1931C"/>
    <property type="match status" value="1"/>
</dbReference>
<protein>
    <submittedName>
        <fullName evidence="5">AraC family transcriptional regulator with amidase-like domain</fullName>
    </submittedName>
</protein>
<dbReference type="SUPFAM" id="SSF52317">
    <property type="entry name" value="Class I glutamine amidotransferase-like"/>
    <property type="match status" value="1"/>
</dbReference>
<dbReference type="PROSITE" id="PS01124">
    <property type="entry name" value="HTH_ARAC_FAMILY_2"/>
    <property type="match status" value="1"/>
</dbReference>
<dbReference type="Proteomes" id="UP000281738">
    <property type="component" value="Unassembled WGS sequence"/>
</dbReference>
<dbReference type="AlphaFoldDB" id="A0A3N2CPD4"/>
<keyword evidence="3" id="KW-0804">Transcription</keyword>
<gene>
    <name evidence="5" type="ORF">EDD33_0206</name>
</gene>
<dbReference type="SUPFAM" id="SSF46689">
    <property type="entry name" value="Homeodomain-like"/>
    <property type="match status" value="2"/>
</dbReference>
<dbReference type="SMART" id="SM00342">
    <property type="entry name" value="HTH_ARAC"/>
    <property type="match status" value="1"/>
</dbReference>
<dbReference type="Pfam" id="PF01965">
    <property type="entry name" value="DJ-1_PfpI"/>
    <property type="match status" value="1"/>
</dbReference>
<reference evidence="5 6" key="1">
    <citation type="submission" date="2018-11" db="EMBL/GenBank/DDBJ databases">
        <title>Sequencing the genomes of 1000 actinobacteria strains.</title>
        <authorList>
            <person name="Klenk H.-P."/>
        </authorList>
    </citation>
    <scope>NUCLEOTIDE SEQUENCE [LARGE SCALE GENOMIC DNA]</scope>
    <source>
        <strain evidence="5 6">DSM 12652</strain>
    </source>
</reference>
<dbReference type="EMBL" id="RKHO01000001">
    <property type="protein sequence ID" value="ROR89383.1"/>
    <property type="molecule type" value="Genomic_DNA"/>
</dbReference>
<keyword evidence="1" id="KW-0805">Transcription regulation</keyword>
<evidence type="ECO:0000256" key="2">
    <source>
        <dbReference type="ARBA" id="ARBA00023125"/>
    </source>
</evidence>
<dbReference type="InterPro" id="IPR009057">
    <property type="entry name" value="Homeodomain-like_sf"/>
</dbReference>
<evidence type="ECO:0000256" key="3">
    <source>
        <dbReference type="ARBA" id="ARBA00023163"/>
    </source>
</evidence>
<dbReference type="InterPro" id="IPR052158">
    <property type="entry name" value="INH-QAR"/>
</dbReference>
<sequence>MKIAIHAFEGISMFHLAVPSTVFCEVGALGLAPGWRTTVWSTDPRVTTSEGLSLDGLAGPEALLDADLLVFPSWHPDLRPPGAELSSAVQDAVDRGARLVGLCLGAFPLAGSGLLDGRAVVTHWGAAQELATRYPAVEVNPDAIYVDHGDVLTSAGTASALDACLHVVRRELGSEAAATLARHLVVAPHRDGGQAQYIRRPLPEPDGVGQLGATIDWALAHLEEQVTVEAMAAHAGMSRRNFTRRFGEATGASPAQWLTSRRLDESRRLLERSTLPVGTIAARTGFGSAVTFRQRFADAYGTTPTSYRRRFAVDEGA</sequence>
<proteinExistence type="predicted"/>
<dbReference type="PANTHER" id="PTHR43130">
    <property type="entry name" value="ARAC-FAMILY TRANSCRIPTIONAL REGULATOR"/>
    <property type="match status" value="1"/>
</dbReference>
<dbReference type="RefSeq" id="WP_123388750.1">
    <property type="nucleotide sequence ID" value="NZ_RKHO01000001.1"/>
</dbReference>
<organism evidence="5 6">
    <name type="scientific">Nocardioides aurantiacus</name>
    <dbReference type="NCBI Taxonomy" id="86796"/>
    <lineage>
        <taxon>Bacteria</taxon>
        <taxon>Bacillati</taxon>
        <taxon>Actinomycetota</taxon>
        <taxon>Actinomycetes</taxon>
        <taxon>Propionibacteriales</taxon>
        <taxon>Nocardioidaceae</taxon>
        <taxon>Nocardioides</taxon>
    </lineage>
</organism>
<dbReference type="Gene3D" id="1.10.10.60">
    <property type="entry name" value="Homeodomain-like"/>
    <property type="match status" value="1"/>
</dbReference>
<dbReference type="GO" id="GO:0043565">
    <property type="term" value="F:sequence-specific DNA binding"/>
    <property type="evidence" value="ECO:0007669"/>
    <property type="project" value="InterPro"/>
</dbReference>
<dbReference type="InterPro" id="IPR018060">
    <property type="entry name" value="HTH_AraC"/>
</dbReference>
<dbReference type="InterPro" id="IPR029062">
    <property type="entry name" value="Class_I_gatase-like"/>
</dbReference>
<dbReference type="OrthoDB" id="3992151at2"/>
<dbReference type="InterPro" id="IPR018062">
    <property type="entry name" value="HTH_AraC-typ_CS"/>
</dbReference>
<dbReference type="CDD" id="cd03137">
    <property type="entry name" value="GATase1_AraC_1"/>
    <property type="match status" value="1"/>
</dbReference>
<evidence type="ECO:0000259" key="4">
    <source>
        <dbReference type="PROSITE" id="PS01124"/>
    </source>
</evidence>
<evidence type="ECO:0000313" key="5">
    <source>
        <dbReference type="EMBL" id="ROR89383.1"/>
    </source>
</evidence>
<dbReference type="GO" id="GO:0003700">
    <property type="term" value="F:DNA-binding transcription factor activity"/>
    <property type="evidence" value="ECO:0007669"/>
    <property type="project" value="InterPro"/>
</dbReference>
<feature type="domain" description="HTH araC/xylS-type" evidence="4">
    <location>
        <begin position="212"/>
        <end position="310"/>
    </location>
</feature>
<keyword evidence="2" id="KW-0238">DNA-binding</keyword>
<dbReference type="Gene3D" id="3.40.50.880">
    <property type="match status" value="1"/>
</dbReference>
<keyword evidence="6" id="KW-1185">Reference proteome</keyword>